<dbReference type="SUPFAM" id="SSF48065">
    <property type="entry name" value="DBL homology domain (DH-domain)"/>
    <property type="match status" value="1"/>
</dbReference>
<evidence type="ECO:0000259" key="2">
    <source>
        <dbReference type="PROSITE" id="PS50010"/>
    </source>
</evidence>
<accession>A0AAD6GF02</accession>
<dbReference type="InterPro" id="IPR000219">
    <property type="entry name" value="DH_dom"/>
</dbReference>
<evidence type="ECO:0000256" key="1">
    <source>
        <dbReference type="SAM" id="MobiDB-lite"/>
    </source>
</evidence>
<feature type="region of interest" description="Disordered" evidence="1">
    <location>
        <begin position="96"/>
        <end position="139"/>
    </location>
</feature>
<feature type="compositionally biased region" description="Polar residues" evidence="1">
    <location>
        <begin position="735"/>
        <end position="746"/>
    </location>
</feature>
<feature type="domain" description="DH" evidence="2">
    <location>
        <begin position="149"/>
        <end position="393"/>
    </location>
</feature>
<dbReference type="Gene3D" id="1.20.900.10">
    <property type="entry name" value="Dbl homology (DH) domain"/>
    <property type="match status" value="1"/>
</dbReference>
<evidence type="ECO:0000313" key="4">
    <source>
        <dbReference type="Proteomes" id="UP001220324"/>
    </source>
</evidence>
<feature type="compositionally biased region" description="Polar residues" evidence="1">
    <location>
        <begin position="23"/>
        <end position="35"/>
    </location>
</feature>
<name>A0AAD6GF02_9EURO</name>
<dbReference type="Proteomes" id="UP001220324">
    <property type="component" value="Unassembled WGS sequence"/>
</dbReference>
<dbReference type="AlphaFoldDB" id="A0AAD6GF02"/>
<dbReference type="InterPro" id="IPR051092">
    <property type="entry name" value="FYVE_RhoGEF_PH"/>
</dbReference>
<dbReference type="PANTHER" id="PTHR12673">
    <property type="entry name" value="FACIOGENITAL DYSPLASIA PROTEIN"/>
    <property type="match status" value="1"/>
</dbReference>
<reference evidence="3 4" key="1">
    <citation type="journal article" date="2023" name="IMA Fungus">
        <title>Comparative genomic study of the Penicillium genus elucidates a diverse pangenome and 15 lateral gene transfer events.</title>
        <authorList>
            <person name="Petersen C."/>
            <person name="Sorensen T."/>
            <person name="Nielsen M.R."/>
            <person name="Sondergaard T.E."/>
            <person name="Sorensen J.L."/>
            <person name="Fitzpatrick D.A."/>
            <person name="Frisvad J.C."/>
            <person name="Nielsen K.L."/>
        </authorList>
    </citation>
    <scope>NUCLEOTIDE SEQUENCE [LARGE SCALE GENOMIC DNA]</scope>
    <source>
        <strain evidence="3 4">IBT 35679</strain>
    </source>
</reference>
<keyword evidence="4" id="KW-1185">Reference proteome</keyword>
<feature type="region of interest" description="Disordered" evidence="1">
    <location>
        <begin position="735"/>
        <end position="803"/>
    </location>
</feature>
<dbReference type="PANTHER" id="PTHR12673:SF159">
    <property type="entry name" value="LD03170P"/>
    <property type="match status" value="1"/>
</dbReference>
<evidence type="ECO:0000313" key="3">
    <source>
        <dbReference type="EMBL" id="KAJ5538799.1"/>
    </source>
</evidence>
<dbReference type="SUPFAM" id="SSF50729">
    <property type="entry name" value="PH domain-like"/>
    <property type="match status" value="1"/>
</dbReference>
<dbReference type="Pfam" id="PF00621">
    <property type="entry name" value="RhoGEF"/>
    <property type="match status" value="1"/>
</dbReference>
<gene>
    <name evidence="3" type="ORF">N7494_008278</name>
</gene>
<feature type="region of interest" description="Disordered" evidence="1">
    <location>
        <begin position="1"/>
        <end position="36"/>
    </location>
</feature>
<proteinExistence type="predicted"/>
<dbReference type="PROSITE" id="PS50010">
    <property type="entry name" value="DH_2"/>
    <property type="match status" value="1"/>
</dbReference>
<dbReference type="InterPro" id="IPR035899">
    <property type="entry name" value="DBL_dom_sf"/>
</dbReference>
<dbReference type="SMART" id="SM00325">
    <property type="entry name" value="RhoGEF"/>
    <property type="match status" value="1"/>
</dbReference>
<comment type="caution">
    <text evidence="3">The sequence shown here is derived from an EMBL/GenBank/DDBJ whole genome shotgun (WGS) entry which is preliminary data.</text>
</comment>
<feature type="compositionally biased region" description="Low complexity" evidence="1">
    <location>
        <begin position="119"/>
        <end position="136"/>
    </location>
</feature>
<sequence>MEHKDEIEAEILTAGDDLADKIQSPTDETTPTQTAHPFKKWMDTFRTRKYVPPGIPERYVEGWPDDPQTGNVHLSAQDPQWERNSGHSSHLALKTATISNTSQSEERSRGTTHSTTTQSVLSDVRASADSSRPSSSNYVDEAAEIRATKRRCVLQELVATEDDYVLGLKALTGVLSLFSARTQIQHNIQQIGEIHERFQGRLHQMSPLSSRQAAAEASDFVSRGLSKRLGGIDLRGLKGLPSRSLRTRSFKAAVDQHRKSLVADPIEALEVAREIENLSASFSAYEEFCSNYDLLSQDVAILRRSVPNWSVHDRGIEALSKSVASVNSRKHEENKSMSMGDLMIKPIQRLCKYPLLLQDLLRHTPVSDCPTSHDAIRQILDNIRILVTQINSATGNPVNKDRIHKTLLLQEKIQFADSVCLSLDMLRKFNNLDDEQQYMLQDVYKDLGPMILCGVLHVTYQTSGQITGDFMVCVLFNSYFLIAKVIDDSHRLEAVACIYMDDLKMDTIQNGRGIYCYGCPFSWKILFQDQEENFEFVLSASSATEEKQWKTDTLKYSAALSELGRPGAQEPRKYSLLTILLVPLDRTQYTVASLARRSMDAVAISRKSTSQHVVIRKTRCPQTHDEPTESSSEIERPNSPIARTSWVVTAKRMDRVRLERLISEVYTRDVLPWPGMILGRGDLLFGRGSIMRHLSLHKGFAKRPISISTSHSGPLVAESLAIDNYNGEEKQLVTSQDGCGDQQSPVTDCESPKTPTSIMGRSKTVRFGATSKKSLSLPREKRPTQDDNLDSSPRKKWSSPMTLLSALSPKNLIRSRVESGTEE</sequence>
<protein>
    <recommendedName>
        <fullName evidence="2">DH domain-containing protein</fullName>
    </recommendedName>
</protein>
<organism evidence="3 4">
    <name type="scientific">Penicillium frequentans</name>
    <dbReference type="NCBI Taxonomy" id="3151616"/>
    <lineage>
        <taxon>Eukaryota</taxon>
        <taxon>Fungi</taxon>
        <taxon>Dikarya</taxon>
        <taxon>Ascomycota</taxon>
        <taxon>Pezizomycotina</taxon>
        <taxon>Eurotiomycetes</taxon>
        <taxon>Eurotiomycetidae</taxon>
        <taxon>Eurotiales</taxon>
        <taxon>Aspergillaceae</taxon>
        <taxon>Penicillium</taxon>
    </lineage>
</organism>
<dbReference type="GO" id="GO:0005085">
    <property type="term" value="F:guanyl-nucleotide exchange factor activity"/>
    <property type="evidence" value="ECO:0007669"/>
    <property type="project" value="InterPro"/>
</dbReference>
<dbReference type="EMBL" id="JAQIZZ010000006">
    <property type="protein sequence ID" value="KAJ5538799.1"/>
    <property type="molecule type" value="Genomic_DNA"/>
</dbReference>
<dbReference type="GO" id="GO:0005737">
    <property type="term" value="C:cytoplasm"/>
    <property type="evidence" value="ECO:0007669"/>
    <property type="project" value="TreeGrafter"/>
</dbReference>